<protein>
    <submittedName>
        <fullName evidence="4">Glycosyltransferase family 4 protein</fullName>
    </submittedName>
</protein>
<evidence type="ECO:0000259" key="3">
    <source>
        <dbReference type="Pfam" id="PF13439"/>
    </source>
</evidence>
<dbReference type="OrthoDB" id="9797829at2"/>
<reference evidence="4 5" key="1">
    <citation type="submission" date="2019-07" db="EMBL/GenBank/DDBJ databases">
        <title>Description of 53C-WASEF.</title>
        <authorList>
            <person name="Pitt A."/>
            <person name="Hahn M.W."/>
        </authorList>
    </citation>
    <scope>NUCLEOTIDE SEQUENCE [LARGE SCALE GENOMIC DNA]</scope>
    <source>
        <strain evidence="4 5">53C-WASEF</strain>
    </source>
</reference>
<dbReference type="EMBL" id="VMBG01000002">
    <property type="protein sequence ID" value="TSJ76678.1"/>
    <property type="molecule type" value="Genomic_DNA"/>
</dbReference>
<dbReference type="Gene3D" id="3.40.50.2000">
    <property type="entry name" value="Glycogen Phosphorylase B"/>
    <property type="match status" value="2"/>
</dbReference>
<name>A0A556QJ69_9BACT</name>
<dbReference type="Pfam" id="PF00534">
    <property type="entry name" value="Glycos_transf_1"/>
    <property type="match status" value="1"/>
</dbReference>
<accession>A0A556QJ69</accession>
<dbReference type="AlphaFoldDB" id="A0A556QJ69"/>
<keyword evidence="5" id="KW-1185">Reference proteome</keyword>
<dbReference type="GO" id="GO:0016757">
    <property type="term" value="F:glycosyltransferase activity"/>
    <property type="evidence" value="ECO:0007669"/>
    <property type="project" value="InterPro"/>
</dbReference>
<dbReference type="Pfam" id="PF13439">
    <property type="entry name" value="Glyco_transf_4"/>
    <property type="match status" value="1"/>
</dbReference>
<dbReference type="InterPro" id="IPR028098">
    <property type="entry name" value="Glyco_trans_4-like_N"/>
</dbReference>
<keyword evidence="1 4" id="KW-0808">Transferase</keyword>
<feature type="domain" description="Glycosyl transferase family 1" evidence="2">
    <location>
        <begin position="458"/>
        <end position="604"/>
    </location>
</feature>
<dbReference type="PANTHER" id="PTHR46401:SF2">
    <property type="entry name" value="GLYCOSYLTRANSFERASE WBBK-RELATED"/>
    <property type="match status" value="1"/>
</dbReference>
<evidence type="ECO:0000256" key="1">
    <source>
        <dbReference type="ARBA" id="ARBA00022679"/>
    </source>
</evidence>
<organism evidence="4 5">
    <name type="scientific">Rariglobus hedericola</name>
    <dbReference type="NCBI Taxonomy" id="2597822"/>
    <lineage>
        <taxon>Bacteria</taxon>
        <taxon>Pseudomonadati</taxon>
        <taxon>Verrucomicrobiota</taxon>
        <taxon>Opitutia</taxon>
        <taxon>Opitutales</taxon>
        <taxon>Opitutaceae</taxon>
        <taxon>Rariglobus</taxon>
    </lineage>
</organism>
<dbReference type="InterPro" id="IPR001296">
    <property type="entry name" value="Glyco_trans_1"/>
</dbReference>
<evidence type="ECO:0000313" key="5">
    <source>
        <dbReference type="Proteomes" id="UP000315648"/>
    </source>
</evidence>
<dbReference type="SUPFAM" id="SSF53756">
    <property type="entry name" value="UDP-Glycosyltransferase/glycogen phosphorylase"/>
    <property type="match status" value="1"/>
</dbReference>
<dbReference type="RefSeq" id="WP_144230435.1">
    <property type="nucleotide sequence ID" value="NZ_CBCRVV010000014.1"/>
</dbReference>
<gene>
    <name evidence="4" type="ORF">FPL22_11165</name>
</gene>
<comment type="caution">
    <text evidence="4">The sequence shown here is derived from an EMBL/GenBank/DDBJ whole genome shotgun (WGS) entry which is preliminary data.</text>
</comment>
<dbReference type="CDD" id="cd03809">
    <property type="entry name" value="GT4_MtfB-like"/>
    <property type="match status" value="1"/>
</dbReference>
<sequence length="627" mass="69956">MQAIHGRDLPVNAHEPGTDFTRLPAHCIVTFSGLPDAALLTALQHHGFKTVMLLRHPLDALLAFAQTQLGIDRTKPASAAFRDFVVSESARTALSTCVQWNCLEACHVIRHEDFAQAPDHALKHLRSHLGDERAHAIEIPPLLECDAPGLWAEVTPADTVKAAYAFHQQTFVLLDYPEPSHASPSAEACEQTWLNLVNNPTLTTRREKHLERHLFALEDRHREKSRELQTLQKEPFTEPDRITAKDQKIAFHKNEASRLHGLVYGVAPKRHLFRAWRALRGDRHYRQPTPALPTVVAPVDPQTISGYHDLIIGDLPVRFHKSALTDGRGTGRVAAELLRQFRELAAAIPVSPGSRPPIHFFSAPHWGPETLPERSCVLIHDIIPSLAPGYPEKQRNIFETRCRNVIRQAAKIITISQTSARDIAHHFGVNEADITVIYNGVTPLPVSSEYTPPLPGVPYLAYVGGADTHKNLEVVFEALRRPSLENVHLVLVGETERHRTLIESLRLETRVHFLGKLADADMGKVLTRATALVFPSFYEGFGLPPHEAALLGIPSICSRRPAMTELLSDAAFFADYNSPDEWARQIGTLIAHPTLARTMGELARAKSGRLQWPVIARRYLDVFRSLP</sequence>
<dbReference type="PANTHER" id="PTHR46401">
    <property type="entry name" value="GLYCOSYLTRANSFERASE WBBK-RELATED"/>
    <property type="match status" value="1"/>
</dbReference>
<evidence type="ECO:0000313" key="4">
    <source>
        <dbReference type="EMBL" id="TSJ76678.1"/>
    </source>
</evidence>
<evidence type="ECO:0000259" key="2">
    <source>
        <dbReference type="Pfam" id="PF00534"/>
    </source>
</evidence>
<proteinExistence type="predicted"/>
<dbReference type="Proteomes" id="UP000315648">
    <property type="component" value="Unassembled WGS sequence"/>
</dbReference>
<feature type="domain" description="Glycosyltransferase subfamily 4-like N-terminal" evidence="3">
    <location>
        <begin position="376"/>
        <end position="441"/>
    </location>
</feature>